<name>A0AAN4ZSX9_9BILA</name>
<dbReference type="Proteomes" id="UP001328107">
    <property type="component" value="Unassembled WGS sequence"/>
</dbReference>
<keyword evidence="2" id="KW-1185">Reference proteome</keyword>
<reference evidence="2" key="1">
    <citation type="submission" date="2022-10" db="EMBL/GenBank/DDBJ databases">
        <title>Genome assembly of Pristionchus species.</title>
        <authorList>
            <person name="Yoshida K."/>
            <person name="Sommer R.J."/>
        </authorList>
    </citation>
    <scope>NUCLEOTIDE SEQUENCE [LARGE SCALE GENOMIC DNA]</scope>
    <source>
        <strain evidence="2">RS5460</strain>
    </source>
</reference>
<comment type="caution">
    <text evidence="1">The sequence shown here is derived from an EMBL/GenBank/DDBJ whole genome shotgun (WGS) entry which is preliminary data.</text>
</comment>
<sequence length="95" mass="10060">YGVYASTVTNVEIARKILIKGADNAHLTLADLATPKAGTGYILDNSRELTAPITITDTNPIPDTGFPANIPFSIYFVSTTIPVAPVVSAQLVERS</sequence>
<gene>
    <name evidence="1" type="ORF">PMAYCL1PPCAC_14474</name>
</gene>
<evidence type="ECO:0000313" key="1">
    <source>
        <dbReference type="EMBL" id="GMR44278.1"/>
    </source>
</evidence>
<dbReference type="EMBL" id="BTRK01000003">
    <property type="protein sequence ID" value="GMR44278.1"/>
    <property type="molecule type" value="Genomic_DNA"/>
</dbReference>
<feature type="non-terminal residue" evidence="1">
    <location>
        <position position="1"/>
    </location>
</feature>
<protein>
    <submittedName>
        <fullName evidence="1">Uncharacterized protein</fullName>
    </submittedName>
</protein>
<evidence type="ECO:0000313" key="2">
    <source>
        <dbReference type="Proteomes" id="UP001328107"/>
    </source>
</evidence>
<organism evidence="1 2">
    <name type="scientific">Pristionchus mayeri</name>
    <dbReference type="NCBI Taxonomy" id="1317129"/>
    <lineage>
        <taxon>Eukaryota</taxon>
        <taxon>Metazoa</taxon>
        <taxon>Ecdysozoa</taxon>
        <taxon>Nematoda</taxon>
        <taxon>Chromadorea</taxon>
        <taxon>Rhabditida</taxon>
        <taxon>Rhabditina</taxon>
        <taxon>Diplogasteromorpha</taxon>
        <taxon>Diplogasteroidea</taxon>
        <taxon>Neodiplogasteridae</taxon>
        <taxon>Pristionchus</taxon>
    </lineage>
</organism>
<dbReference type="AlphaFoldDB" id="A0AAN4ZSX9"/>
<accession>A0AAN4ZSX9</accession>
<feature type="non-terminal residue" evidence="1">
    <location>
        <position position="95"/>
    </location>
</feature>
<proteinExistence type="predicted"/>